<name>A0A2N3VGK8_9NOCA</name>
<dbReference type="PANTHER" id="PTHR43877">
    <property type="entry name" value="AMINOALKYLPHOSPHONATE N-ACETYLTRANSFERASE-RELATED-RELATED"/>
    <property type="match status" value="1"/>
</dbReference>
<reference evidence="5 6" key="1">
    <citation type="submission" date="2017-12" db="EMBL/GenBank/DDBJ databases">
        <title>Sequencing the genomes of 1000 Actinobacteria strains.</title>
        <authorList>
            <person name="Klenk H.-P."/>
        </authorList>
    </citation>
    <scope>NUCLEOTIDE SEQUENCE [LARGE SCALE GENOMIC DNA]</scope>
    <source>
        <strain evidence="5 6">DSM 44489</strain>
    </source>
</reference>
<protein>
    <submittedName>
        <fullName evidence="5">Putative acetyltransferase</fullName>
    </submittedName>
</protein>
<dbReference type="Gene3D" id="3.40.630.30">
    <property type="match status" value="1"/>
</dbReference>
<feature type="region of interest" description="Disordered" evidence="3">
    <location>
        <begin position="1"/>
        <end position="24"/>
    </location>
</feature>
<dbReference type="AlphaFoldDB" id="A0A2N3VGK8"/>
<dbReference type="PROSITE" id="PS51186">
    <property type="entry name" value="GNAT"/>
    <property type="match status" value="1"/>
</dbReference>
<dbReference type="GO" id="GO:0016747">
    <property type="term" value="F:acyltransferase activity, transferring groups other than amino-acyl groups"/>
    <property type="evidence" value="ECO:0007669"/>
    <property type="project" value="InterPro"/>
</dbReference>
<accession>A0A2N3VGK8</accession>
<dbReference type="InterPro" id="IPR016181">
    <property type="entry name" value="Acyl_CoA_acyltransferase"/>
</dbReference>
<dbReference type="InterPro" id="IPR000182">
    <property type="entry name" value="GNAT_dom"/>
</dbReference>
<evidence type="ECO:0000313" key="6">
    <source>
        <dbReference type="Proteomes" id="UP000233766"/>
    </source>
</evidence>
<evidence type="ECO:0000313" key="5">
    <source>
        <dbReference type="EMBL" id="PKV80761.1"/>
    </source>
</evidence>
<evidence type="ECO:0000256" key="1">
    <source>
        <dbReference type="ARBA" id="ARBA00022679"/>
    </source>
</evidence>
<dbReference type="SUPFAM" id="SSF55729">
    <property type="entry name" value="Acyl-CoA N-acyltransferases (Nat)"/>
    <property type="match status" value="1"/>
</dbReference>
<dbReference type="EMBL" id="PJMW01000002">
    <property type="protein sequence ID" value="PKV80761.1"/>
    <property type="molecule type" value="Genomic_DNA"/>
</dbReference>
<evidence type="ECO:0000256" key="2">
    <source>
        <dbReference type="ARBA" id="ARBA00023315"/>
    </source>
</evidence>
<dbReference type="PANTHER" id="PTHR43877:SF5">
    <property type="entry name" value="BLL8307 PROTEIN"/>
    <property type="match status" value="1"/>
</dbReference>
<sequence>MTHARCSQYARETSRDRPGSTGVNLDLQTGLMTDNPTAAVDQLRVVADDLTGAEIRALLAAHHAEMADTTPACSMHALDLTALRDPAVTVWSAWSGDDLVGCGALKELDPEHAEIKSMRTADGHTGRGVAGAVLAHLVAAARERGYRRLSLETGAEDFFAPARRLYLRHGFTECGPFGSYDADPLSRYFTLALDPS</sequence>
<dbReference type="Proteomes" id="UP000233766">
    <property type="component" value="Unassembled WGS sequence"/>
</dbReference>
<gene>
    <name evidence="5" type="ORF">ATK86_5194</name>
</gene>
<feature type="domain" description="N-acetyltransferase" evidence="4">
    <location>
        <begin position="53"/>
        <end position="194"/>
    </location>
</feature>
<evidence type="ECO:0000259" key="4">
    <source>
        <dbReference type="PROSITE" id="PS51186"/>
    </source>
</evidence>
<keyword evidence="1 5" id="KW-0808">Transferase</keyword>
<proteinExistence type="predicted"/>
<comment type="caution">
    <text evidence="5">The sequence shown here is derived from an EMBL/GenBank/DDBJ whole genome shotgun (WGS) entry which is preliminary data.</text>
</comment>
<keyword evidence="2" id="KW-0012">Acyltransferase</keyword>
<keyword evidence="6" id="KW-1185">Reference proteome</keyword>
<dbReference type="InterPro" id="IPR050832">
    <property type="entry name" value="Bact_Acetyltransf"/>
</dbReference>
<organism evidence="5 6">
    <name type="scientific">Nocardia fluminea</name>
    <dbReference type="NCBI Taxonomy" id="134984"/>
    <lineage>
        <taxon>Bacteria</taxon>
        <taxon>Bacillati</taxon>
        <taxon>Actinomycetota</taxon>
        <taxon>Actinomycetes</taxon>
        <taxon>Mycobacteriales</taxon>
        <taxon>Nocardiaceae</taxon>
        <taxon>Nocardia</taxon>
    </lineage>
</organism>
<evidence type="ECO:0000256" key="3">
    <source>
        <dbReference type="SAM" id="MobiDB-lite"/>
    </source>
</evidence>
<dbReference type="Pfam" id="PF00583">
    <property type="entry name" value="Acetyltransf_1"/>
    <property type="match status" value="1"/>
</dbReference>